<dbReference type="EMBL" id="KN880436">
    <property type="protein sequence ID" value="KIY73415.1"/>
    <property type="molecule type" value="Genomic_DNA"/>
</dbReference>
<dbReference type="AlphaFoldDB" id="A0A0D7BT29"/>
<gene>
    <name evidence="1" type="ORF">CYLTODRAFT_240281</name>
</gene>
<reference evidence="1 2" key="1">
    <citation type="journal article" date="2015" name="Fungal Genet. Biol.">
        <title>Evolution of novel wood decay mechanisms in Agaricales revealed by the genome sequences of Fistulina hepatica and Cylindrobasidium torrendii.</title>
        <authorList>
            <person name="Floudas D."/>
            <person name="Held B.W."/>
            <person name="Riley R."/>
            <person name="Nagy L.G."/>
            <person name="Koehler G."/>
            <person name="Ransdell A.S."/>
            <person name="Younus H."/>
            <person name="Chow J."/>
            <person name="Chiniquy J."/>
            <person name="Lipzen A."/>
            <person name="Tritt A."/>
            <person name="Sun H."/>
            <person name="Haridas S."/>
            <person name="LaButti K."/>
            <person name="Ohm R.A."/>
            <person name="Kues U."/>
            <person name="Blanchette R.A."/>
            <person name="Grigoriev I.V."/>
            <person name="Minto R.E."/>
            <person name="Hibbett D.S."/>
        </authorList>
    </citation>
    <scope>NUCLEOTIDE SEQUENCE [LARGE SCALE GENOMIC DNA]</scope>
    <source>
        <strain evidence="1 2">FP15055 ss-10</strain>
    </source>
</reference>
<sequence length="92" mass="9726">MSQEKTSTNGAQTNGTQFQNDLAMLSDLLKEGAEVDENDGAGVAALIQRLEGANGIAEGMEGKLDDLLSNLDVLLESMESPKPVNEKKESSS</sequence>
<dbReference type="OrthoDB" id="2595043at2759"/>
<dbReference type="Proteomes" id="UP000054007">
    <property type="component" value="Unassembled WGS sequence"/>
</dbReference>
<evidence type="ECO:0000313" key="1">
    <source>
        <dbReference type="EMBL" id="KIY73415.1"/>
    </source>
</evidence>
<evidence type="ECO:0000313" key="2">
    <source>
        <dbReference type="Proteomes" id="UP000054007"/>
    </source>
</evidence>
<name>A0A0D7BT29_9AGAR</name>
<accession>A0A0D7BT29</accession>
<protein>
    <submittedName>
        <fullName evidence="1">Uncharacterized protein</fullName>
    </submittedName>
</protein>
<proteinExistence type="predicted"/>
<organism evidence="1 2">
    <name type="scientific">Cylindrobasidium torrendii FP15055 ss-10</name>
    <dbReference type="NCBI Taxonomy" id="1314674"/>
    <lineage>
        <taxon>Eukaryota</taxon>
        <taxon>Fungi</taxon>
        <taxon>Dikarya</taxon>
        <taxon>Basidiomycota</taxon>
        <taxon>Agaricomycotina</taxon>
        <taxon>Agaricomycetes</taxon>
        <taxon>Agaricomycetidae</taxon>
        <taxon>Agaricales</taxon>
        <taxon>Marasmiineae</taxon>
        <taxon>Physalacriaceae</taxon>
        <taxon>Cylindrobasidium</taxon>
    </lineage>
</organism>
<keyword evidence="2" id="KW-1185">Reference proteome</keyword>